<feature type="signal peptide" evidence="2">
    <location>
        <begin position="1"/>
        <end position="21"/>
    </location>
</feature>
<evidence type="ECO:0000256" key="1">
    <source>
        <dbReference type="SAM" id="Coils"/>
    </source>
</evidence>
<gene>
    <name evidence="3" type="ORF">Q9291_12640</name>
</gene>
<evidence type="ECO:0000313" key="3">
    <source>
        <dbReference type="EMBL" id="MDP8568698.1"/>
    </source>
</evidence>
<protein>
    <submittedName>
        <fullName evidence="3">Uncharacterized protein</fullName>
    </submittedName>
</protein>
<evidence type="ECO:0000313" key="4">
    <source>
        <dbReference type="Proteomes" id="UP001225906"/>
    </source>
</evidence>
<feature type="coiled-coil region" evidence="1">
    <location>
        <begin position="31"/>
        <end position="86"/>
    </location>
</feature>
<dbReference type="RefSeq" id="WP_306390441.1">
    <property type="nucleotide sequence ID" value="NZ_JAVCAP010000031.1"/>
</dbReference>
<reference evidence="4" key="1">
    <citation type="journal article" date="2019" name="Int. J. Syst. Evol. Microbiol.">
        <title>The Global Catalogue of Microorganisms (GCM) 10K type strain sequencing project: providing services to taxonomists for standard genome sequencing and annotation.</title>
        <authorList>
            <consortium name="The Broad Institute Genomics Platform"/>
            <consortium name="The Broad Institute Genome Sequencing Center for Infectious Disease"/>
            <person name="Wu L."/>
            <person name="Ma J."/>
        </authorList>
    </citation>
    <scope>NUCLEOTIDE SEQUENCE [LARGE SCALE GENOMIC DNA]</scope>
    <source>
        <strain evidence="4">VKM B-3159</strain>
    </source>
</reference>
<keyword evidence="1" id="KW-0175">Coiled coil</keyword>
<sequence>MRLFTLLALLLIVTASPQLMARNIMTEQNEAAAARDANRDARLKLEEVQKRISNQQQVVQREQDRLKEMQNEEAQVRKEIDRTQAIYDQKAKELDKAWQQRKEY</sequence>
<organism evidence="3 4">
    <name type="scientific">Methylophilus aquaticus</name>
    <dbReference type="NCBI Taxonomy" id="1971610"/>
    <lineage>
        <taxon>Bacteria</taxon>
        <taxon>Pseudomonadati</taxon>
        <taxon>Pseudomonadota</taxon>
        <taxon>Betaproteobacteria</taxon>
        <taxon>Nitrosomonadales</taxon>
        <taxon>Methylophilaceae</taxon>
        <taxon>Methylophilus</taxon>
    </lineage>
</organism>
<keyword evidence="2" id="KW-0732">Signal</keyword>
<name>A0ABT9JVU6_9PROT</name>
<keyword evidence="4" id="KW-1185">Reference proteome</keyword>
<feature type="chain" id="PRO_5045094898" evidence="2">
    <location>
        <begin position="22"/>
        <end position="104"/>
    </location>
</feature>
<dbReference type="EMBL" id="JAVCAP010000031">
    <property type="protein sequence ID" value="MDP8568698.1"/>
    <property type="molecule type" value="Genomic_DNA"/>
</dbReference>
<comment type="caution">
    <text evidence="3">The sequence shown here is derived from an EMBL/GenBank/DDBJ whole genome shotgun (WGS) entry which is preliminary data.</text>
</comment>
<dbReference type="Proteomes" id="UP001225906">
    <property type="component" value="Unassembled WGS sequence"/>
</dbReference>
<proteinExistence type="predicted"/>
<evidence type="ECO:0000256" key="2">
    <source>
        <dbReference type="SAM" id="SignalP"/>
    </source>
</evidence>
<accession>A0ABT9JVU6</accession>